<reference evidence="2 3" key="1">
    <citation type="journal article" date="2012" name="J. Bacteriol.">
        <title>Genome sequence of an alkane-degrading bacterium, Alcanivorax pacificus type strain W11-5, isolated from deep sea sediment.</title>
        <authorList>
            <person name="Lai Q."/>
            <person name="Shao Z."/>
        </authorList>
    </citation>
    <scope>NUCLEOTIDE SEQUENCE [LARGE SCALE GENOMIC DNA]</scope>
    <source>
        <strain evidence="2 3">W11-5</strain>
    </source>
</reference>
<keyword evidence="3" id="KW-1185">Reference proteome</keyword>
<keyword evidence="1" id="KW-1133">Transmembrane helix</keyword>
<organism evidence="2 3">
    <name type="scientific">Isoalcanivorax pacificus W11-5</name>
    <dbReference type="NCBI Taxonomy" id="391936"/>
    <lineage>
        <taxon>Bacteria</taxon>
        <taxon>Pseudomonadati</taxon>
        <taxon>Pseudomonadota</taxon>
        <taxon>Gammaproteobacteria</taxon>
        <taxon>Oceanospirillales</taxon>
        <taxon>Alcanivoracaceae</taxon>
        <taxon>Isoalcanivorax</taxon>
    </lineage>
</organism>
<dbReference type="AlphaFoldDB" id="A0A0B4XSX1"/>
<dbReference type="KEGG" id="apac:S7S_17015"/>
<evidence type="ECO:0000256" key="1">
    <source>
        <dbReference type="SAM" id="Phobius"/>
    </source>
</evidence>
<keyword evidence="1" id="KW-0472">Membrane</keyword>
<protein>
    <submittedName>
        <fullName evidence="2">Uncharacterized protein</fullName>
    </submittedName>
</protein>
<evidence type="ECO:0000313" key="3">
    <source>
        <dbReference type="Proteomes" id="UP000006764"/>
    </source>
</evidence>
<sequence>MSLAMNNGFVADKCMLIRFNLVLIMDALVATSFVSTSPGMGNGGAFLAAMVGMALAPPPDQYSKIRVE</sequence>
<dbReference type="STRING" id="391936.S7S_17015"/>
<dbReference type="Proteomes" id="UP000006764">
    <property type="component" value="Chromosome"/>
</dbReference>
<dbReference type="HOGENOM" id="CLU_2784694_0_0_6"/>
<evidence type="ECO:0000313" key="2">
    <source>
        <dbReference type="EMBL" id="AJD49815.1"/>
    </source>
</evidence>
<gene>
    <name evidence="2" type="ORF">S7S_17015</name>
</gene>
<dbReference type="EMBL" id="CP004387">
    <property type="protein sequence ID" value="AJD49815.1"/>
    <property type="molecule type" value="Genomic_DNA"/>
</dbReference>
<proteinExistence type="predicted"/>
<feature type="transmembrane region" description="Helical" evidence="1">
    <location>
        <begin position="15"/>
        <end position="34"/>
    </location>
</feature>
<keyword evidence="1" id="KW-0812">Transmembrane</keyword>
<accession>A0A0B4XSX1</accession>
<name>A0A0B4XSX1_9GAMM</name>